<dbReference type="InterPro" id="IPR033768">
    <property type="entry name" value="Hydin_ADK"/>
</dbReference>
<feature type="region of interest" description="Disordered" evidence="6">
    <location>
        <begin position="2549"/>
        <end position="2590"/>
    </location>
</feature>
<dbReference type="SUPFAM" id="SSF52540">
    <property type="entry name" value="P-loop containing nucleoside triphosphate hydrolases"/>
    <property type="match status" value="1"/>
</dbReference>
<keyword evidence="3" id="KW-0963">Cytoplasm</keyword>
<feature type="compositionally biased region" description="Basic and acidic residues" evidence="6">
    <location>
        <begin position="2565"/>
        <end position="2580"/>
    </location>
</feature>
<feature type="region of interest" description="Disordered" evidence="6">
    <location>
        <begin position="2009"/>
        <end position="2072"/>
    </location>
</feature>
<feature type="compositionally biased region" description="Basic and acidic residues" evidence="6">
    <location>
        <begin position="2261"/>
        <end position="2318"/>
    </location>
</feature>
<dbReference type="InterPro" id="IPR056305">
    <property type="entry name" value="Ig_CFAP65_10th"/>
</dbReference>
<dbReference type="GO" id="GO:0005930">
    <property type="term" value="C:axoneme"/>
    <property type="evidence" value="ECO:0007669"/>
    <property type="project" value="TreeGrafter"/>
</dbReference>
<dbReference type="Gene3D" id="3.40.50.300">
    <property type="entry name" value="P-loop containing nucleotide triphosphate hydrolases"/>
    <property type="match status" value="1"/>
</dbReference>
<dbReference type="InterPro" id="IPR053879">
    <property type="entry name" value="HYDIN_VesB_CFA65-like_Ig"/>
</dbReference>
<dbReference type="Pfam" id="PF22544">
    <property type="entry name" value="HYDIN_VesB_CFA65-like_Ig"/>
    <property type="match status" value="2"/>
</dbReference>
<evidence type="ECO:0000313" key="10">
    <source>
        <dbReference type="EMBL" id="CAI9715749.1"/>
    </source>
</evidence>
<dbReference type="Pfam" id="PF17213">
    <property type="entry name" value="Hydin_ADK"/>
    <property type="match status" value="1"/>
</dbReference>
<feature type="domain" description="Hydin adenylate kinase-like" evidence="7">
    <location>
        <begin position="1951"/>
        <end position="2125"/>
    </location>
</feature>
<feature type="domain" description="HYDIN/VesB/CFA65-like Ig-like" evidence="8">
    <location>
        <begin position="425"/>
        <end position="524"/>
    </location>
</feature>
<dbReference type="Pfam" id="PF14874">
    <property type="entry name" value="PapD-like"/>
    <property type="match status" value="1"/>
</dbReference>
<evidence type="ECO:0000256" key="3">
    <source>
        <dbReference type="ARBA" id="ARBA00022490"/>
    </source>
</evidence>
<feature type="compositionally biased region" description="Low complexity" evidence="6">
    <location>
        <begin position="2027"/>
        <end position="2036"/>
    </location>
</feature>
<evidence type="ECO:0000256" key="4">
    <source>
        <dbReference type="ARBA" id="ARBA00023069"/>
    </source>
</evidence>
<feature type="region of interest" description="Disordered" evidence="6">
    <location>
        <begin position="2220"/>
        <end position="2341"/>
    </location>
</feature>
<feature type="compositionally biased region" description="Basic and acidic residues" evidence="6">
    <location>
        <begin position="2220"/>
        <end position="2248"/>
    </location>
</feature>
<dbReference type="EMBL" id="OX597814">
    <property type="protein sequence ID" value="CAI9715749.1"/>
    <property type="molecule type" value="Genomic_DNA"/>
</dbReference>
<dbReference type="GO" id="GO:1904158">
    <property type="term" value="P:axonemal central apparatus assembly"/>
    <property type="evidence" value="ECO:0007669"/>
    <property type="project" value="TreeGrafter"/>
</dbReference>
<proteinExistence type="predicted"/>
<evidence type="ECO:0000256" key="5">
    <source>
        <dbReference type="ARBA" id="ARBA00023273"/>
    </source>
</evidence>
<dbReference type="GO" id="GO:0003341">
    <property type="term" value="P:cilium movement"/>
    <property type="evidence" value="ECO:0007669"/>
    <property type="project" value="TreeGrafter"/>
</dbReference>
<feature type="domain" description="HYDIN/VesB/CFA65-like Ig-like" evidence="8">
    <location>
        <begin position="165"/>
        <end position="254"/>
    </location>
</feature>
<comment type="subcellular location">
    <subcellularLocation>
        <location evidence="1">Cell projection</location>
        <location evidence="1">Cilium</location>
    </subcellularLocation>
    <subcellularLocation>
        <location evidence="2">Cytoplasm</location>
    </subcellularLocation>
</comment>
<dbReference type="Gene3D" id="2.60.40.10">
    <property type="entry name" value="Immunoglobulins"/>
    <property type="match status" value="22"/>
</dbReference>
<keyword evidence="4" id="KW-0969">Cilium</keyword>
<dbReference type="PANTHER" id="PTHR23053">
    <property type="entry name" value="DLEC1 DELETED IN LUNG AND ESOPHAGEAL CANCER 1"/>
    <property type="match status" value="1"/>
</dbReference>
<evidence type="ECO:0008006" key="12">
    <source>
        <dbReference type="Google" id="ProtNLM"/>
    </source>
</evidence>
<name>A0AA36AGL4_OCTVU</name>
<keyword evidence="5" id="KW-0966">Cell projection</keyword>
<reference evidence="10" key="1">
    <citation type="submission" date="2023-08" db="EMBL/GenBank/DDBJ databases">
        <authorList>
            <person name="Alioto T."/>
            <person name="Alioto T."/>
            <person name="Gomez Garrido J."/>
        </authorList>
    </citation>
    <scope>NUCLEOTIDE SEQUENCE</scope>
</reference>
<evidence type="ECO:0000256" key="1">
    <source>
        <dbReference type="ARBA" id="ARBA00004138"/>
    </source>
</evidence>
<dbReference type="InterPro" id="IPR027417">
    <property type="entry name" value="P-loop_NTPase"/>
</dbReference>
<feature type="compositionally biased region" description="Basic and acidic residues" evidence="6">
    <location>
        <begin position="1455"/>
        <end position="1464"/>
    </location>
</feature>
<dbReference type="Pfam" id="PF24291">
    <property type="entry name" value="Ig_CFAP65"/>
    <property type="match status" value="1"/>
</dbReference>
<evidence type="ECO:0000256" key="6">
    <source>
        <dbReference type="SAM" id="MobiDB-lite"/>
    </source>
</evidence>
<evidence type="ECO:0000259" key="7">
    <source>
        <dbReference type="Pfam" id="PF17213"/>
    </source>
</evidence>
<dbReference type="PANTHER" id="PTHR23053:SF0">
    <property type="entry name" value="HYDROCEPHALUS-INDUCING PROTEIN HOMOLOG"/>
    <property type="match status" value="1"/>
</dbReference>
<organism evidence="10 11">
    <name type="scientific">Octopus vulgaris</name>
    <name type="common">Common octopus</name>
    <dbReference type="NCBI Taxonomy" id="6645"/>
    <lineage>
        <taxon>Eukaryota</taxon>
        <taxon>Metazoa</taxon>
        <taxon>Spiralia</taxon>
        <taxon>Lophotrochozoa</taxon>
        <taxon>Mollusca</taxon>
        <taxon>Cephalopoda</taxon>
        <taxon>Coleoidea</taxon>
        <taxon>Octopodiformes</taxon>
        <taxon>Octopoda</taxon>
        <taxon>Incirrata</taxon>
        <taxon>Octopodidae</taxon>
        <taxon>Octopus</taxon>
    </lineage>
</organism>
<feature type="domain" description="CFAP65 tenth Ig-like" evidence="9">
    <location>
        <begin position="1678"/>
        <end position="1733"/>
    </location>
</feature>
<evidence type="ECO:0000313" key="11">
    <source>
        <dbReference type="Proteomes" id="UP001162480"/>
    </source>
</evidence>
<dbReference type="InterPro" id="IPR033305">
    <property type="entry name" value="Hydin-like"/>
</dbReference>
<dbReference type="Proteomes" id="UP001162480">
    <property type="component" value="Chromosome 1"/>
</dbReference>
<protein>
    <recommendedName>
        <fullName evidence="12">Hydrocephalus-inducing protein homolog</fullName>
    </recommendedName>
</protein>
<gene>
    <name evidence="10" type="ORF">OCTVUL_1B002692</name>
</gene>
<keyword evidence="11" id="KW-1185">Reference proteome</keyword>
<dbReference type="InterPro" id="IPR013783">
    <property type="entry name" value="Ig-like_fold"/>
</dbReference>
<sequence length="4358" mass="491462">MSAVSDNLKYHVNCKKRKMISVIDNDVLCPQYVSKAMAPRNPKLVKEPEEDSQISTVNINEPIFQPFPSEIFFQQYEPFKVYEVSLLLENKDRIPRTVKVNQEASPYFKLIPPPDAHHKVAPGLALVFKVQFTPEENKDYEHEIVCTTERERYIVPIKAIGARAIVDIPDEIHFPTCPVLMASTKTILLRNIGNRDAKFSFFTLLPFSVSPVHGTVAVNANSQVDIEFYPTEVGNHHGQLYLRYDTGEVLFIELHAVAQDINIRLDRNSVRIENTFISLTNQRSVFIHNRTNVVAKYKWTNFPTWIDEIEQKERFVSDIEETRQTEIENFIQDYTGDPSLNDKISVMNRSYLNRRKLIEDGSGLFYDEVFKIEPIEGEIWPNQTMQINIMFKPLEAKSYIKTAYCEITGRENRLPLQLRGEGKGPKVQLSVNIMNVGPIFIGSCHYYEVILANHGQILASYVIQKSFSAFASYFTFNPNNGVVQPGGHQAIRVKFQGSSLGDFDEVFKFQVEGLPQPVELKFRGSVIGPTFHFDVAQLEFGNVSYGFQYMKTFQMHNTSLIPMNFRLHVPGDGIVDSIPSIKGNFYPKRADKQTLPPKEFKIIPSEGVVEAMSSLQVTVQFVSNTVSRYEMALVVDVINVADQVFSMPITARCLVPTVVVANPVLMYHRCFLNYPYTQYVKLQNLSNLRARYDLEPQDPDKWSSISYCSSEPSGILEAFSSFDVPLTIKTGCLRELVAPAYFKVFGSSEYITVEISCYGEGPVVHVAPLEVDWGTITVLKDVERKITLLNESPIPATFEASMSRPNSFFHVSPKDGVILPEEKMILTLTANINDIINFEDKINIKFGDNSERFVILKAFGEGSTIVADPPLSSVLNLGPHFSNKTLKKKIVFTNKGRRQQQVNWVIQTNTLQLPKLSKQEAQLTKLNEKQVSVKTSTSPETKASVFEIIPHRFKLLPGESMGVYLKGFVEKPADINEILHCYSILGKHGGKKLVINVNVKAQFIDPLLDFSRENIFFRTDKTPDMKLGLLYQDLQLTNTAILPLTINLQIPDPFKIVYNDEILSEVKIQIDVGEVCALKIQFNPCYKDDLVTRIIEQSLTISYDEHPHIDYITLHGEVYFPNLTFEQTEVDFGCIMNNSTETKIINIMNNSPLVVRYQWTMFTLELTKKVVNHELIKHLDSTSSIHGTESKSKMSSAGFEDLKAYKEYDSELFTSGDISSTIMNVGNQDLYGGGAYTILNELDEENSGKDNCQAFNLLPMNGVLHPGQAELVKVTFFGHANTTARVTAMCTVEGGPTYCIQLSGEASYLSYKFDVLSIDYGEQKYDQVAEATITLTNTGLVGCNFCTINMVKIEDEIPPQTPIVVPESGHIKSGDSQVLMVKYLPGFPVKFNSSFSIQVNHFKPETITLIGNGIFPHLLLNLPRHKHDSLYKKSLKAAKVHLSKEAASSNVPMEPKAENEKDEVNNVEEQEETFKETELQKEIDRVAVTLYINGPETDSICRPFLPIYELDLGFVILGLITNRTVTLTNCGNLSVSFKIVYEHLQYWGFKIDLHKVTNLPPQESASFQLTFDPRGANLTKGPIETKLLISITNGPQIIVSLRAHITMPDMEVSHDILDFENVKCGECKIMSTQLHNHQYVQCEWSYLPSSSKKNQAKNEAQDTANKKAALAMRPRKNFEIIPPSGVLQPGQRVNIQVKFMPTEGKLYEKRIPIRIAQSSERIILQCKGNGIEPVLELLEEHVTYRPILPHSCGDEKEVIVKNPCDFPIEFYSVDFDSNYLEEEKILRLMRGYDDYKTLLLPPRAAGEKLPQELLDFYKARKKRLEEMEKFHKEGMSLLSSVSEDTQEQDVKEDTETEGIEVKKYDSAENLIEVIIPPFTSKCTSPENVTLESVEQTEKLNVDDIEEAKVRDADSSGVGELEMTPVAAAITRYLGIDLSPDGQAARNRRGIAIIIHGSPFSGKSTTATDIAHYYDAALLNIDDVVIDAIAKGATPASLKARELCADAAQRWREEQRTQEESEEKKPGTETNTTTTGGAYPRKASNMNKGLIGANMTSNRGGDTAQQQSVSPPPLVYPPVKELNIKSGIAGEAGLVSCILPEDVLVEILADRLQMPDCHKGVVIDSLESVFSPSFQLLEQVILKAFNNRRYIFHISLRLDFHTYQNRKKELKEQEEKQKILEDELERKWIEEMSEGEYDAMSEEQRARVEGRLMVIKKNRMSREVKEKEERERKEREMQEAENRRLMEIKSRKKGKRPAPPSNEKDKDKKAGPLDKDKKACEKVGTKGVGHKYEGDSKGGVTERPDSQATDRNDMTEERRKRSVRRPGVDASSSKGKEEIPEDPYKELTKEELLEMQKFHLYDNTYKDIVEILEFWDRVSLQAKYPLSPSEKSEVEDIGGHSAKKNVRVKDWCLEKDIMPSAIHLEKKCSGIYISADEPEVNKEKIDPSLGVPHILVDCSETDASYLNQILNSSKLPVVTEVLDGLGLGPKGPPIPPPSTFAVVQYPLKRKPPAGPEISKQYIFVASSPSDPNIGFEEKFKESDIEDVQVIEKEKGERTTQTSRPKAKGEKAKLASDSAKRRSAEKKKSAHRLSQFAIPSPLFGLSSPGSDDIFSPGTPYLESKKLNYFRWIVPANGYTTLRIRFSSEELGEFDQTLTFEILGTKKRFQIFNHGLCIFPSICQDPKIVFKRHRKKREPDEIVHKRYVMSSETFEFGPLLVGRYADGLHPINKYKEFPENLEILTILNASPIEADISFCFLKDTKAETFSLDPQTMILPPQRSKHLAVWAFPRTVKLIEDAIVCCVKENPEPILFKISCEAFRPELDLDRRVFQFDKVLILREEKRTIRMRNRTKLPVGWKLSGIENLGDEFTVSSTGGVVPPLGETPLHAYFQSKKPLIMAKKQIRLEIFDVDNTVKSSSEIISILGEAYDVAVDINFPKAMSTDEDRCLDFGTVRVSEDAKQTITIKNKGKYDILFEIVPNTDPIICKIYATLFSISPVKGILGPLDRPLSCQLLFRTQAEISIKDQIIFRCLVIDPSGDILVATLPIRISVRAVYSKFVIAPDCDIDFGALLVNSKRTRTITIENKGEFEFKYVITKNVADKDSTVSKKKSIEPIQTRCSLGIFNIYPATGNILSGAQTTVIVECSSENLGLFIEELCVDISEHDPKKLPHGIVYLLKAEICAPSICVDDIARIFEEQRICKSLSHWQHYNKIDSGGVYGELEKKFMFSNVIVGKKAKARFKIINTSKVPCDANIVVKSSQSRGSGKHQQVEVFDVEPSKAQILNHSHIFVTVTFSPQAMQMYTTTFEVSIESPMSIKPESLIFEISGEGVLPRVVVSQPSNRNQNGQPVVLFKQNFVGNSETLKIVITNEASLPCKVDLDLIDSEDVFSLKPVVNQLKVDEFTQQSEQSVKKQLHTASVSLDCNEKAEFDVTFQPKEAVKSHGHVQLVVHDNPYETTTIYLIGEGYFEEITFDDIYLDPMLELKYHNEVLGRNQISKANTMLFGDCHIGKAKTQSLTITNRCLQETICFQWLTKEPLMFSPQMGHLRPGQTKNIVLTFKSYKPIVLQEEVIPCAVKKITFEKPLSQVPDWDDRIHVIKWVEVESTPPSNVPDAVAVKETPNATFRKRRKVVEIEPEPANTVIPGTEREIGLFISGTAEYCKYECHTTSIYFKDTYMFQTRSFQFCLTNNGIVQLEYSWQVVLDDIHLSSNLPEEEPNRSPSVQMDTYIPITIEPDYGTIAADMSCTFTVKYSPLKAAEVSGKLVCCIPNLEEEVEAPTIMIKAKGLMPYCHFDVKESDYVRNARRDPKQCGPAGAPPSAVLDPNTRVIELECVGLQSKISKSFPIFNPTNEKYTYEWIYQDEKPQKSNIGFNCLTTRGSVKPGKKAEMVFEFMPYQIGYSESFWEFQIAQKSIKIPFLFVANVHDPDILFDRSHVLLKRLVIDHSITETVYLVNNEECEFEFAFTEDSCFSAGIPSKLKIEPMSGTVAPKSRFPISIYFLPLVSKIVSFNASCIVTGKAAPLQLNIKGGGYSINCAVFCTDSEGIVMELTKTGDNEIDFGSVEINEKSTRVVVISNSCKINFEYKWILNEKASQLLKITPPSGVVKTGFKKESKIDFCPSKKLSLTGCKVYLKIAHGPTYNIFITGDAGYPNLEFSFLTYNFGNTFIHKAGMEQKIAVLQVRNNDKKDISLDCLYTPTKQLMYEFKATKVEPKKSVTISFSFYPRKPMKYTEIVPFLINGLSTQNVTFIGRGIEMQVEVADHKKVVRLDSYEVGSVIKRTVPIINRTPASVTFSIVCTPNCTQLKESGVLTIFPAAPITLAALSGSAKIQIVFNPKSRIPQFTEENSMGYRQAFSRL</sequence>
<feature type="compositionally biased region" description="Basic and acidic residues" evidence="6">
    <location>
        <begin position="2009"/>
        <end position="2026"/>
    </location>
</feature>
<feature type="region of interest" description="Disordered" evidence="6">
    <location>
        <begin position="1446"/>
        <end position="1466"/>
    </location>
</feature>
<evidence type="ECO:0000256" key="2">
    <source>
        <dbReference type="ARBA" id="ARBA00004496"/>
    </source>
</evidence>
<evidence type="ECO:0000259" key="8">
    <source>
        <dbReference type="Pfam" id="PF22544"/>
    </source>
</evidence>
<feature type="compositionally biased region" description="Polar residues" evidence="6">
    <location>
        <begin position="2053"/>
        <end position="2063"/>
    </location>
</feature>
<evidence type="ECO:0000259" key="9">
    <source>
        <dbReference type="Pfam" id="PF24291"/>
    </source>
</evidence>
<accession>A0AA36AGL4</accession>